<proteinExistence type="predicted"/>
<reference evidence="1" key="2">
    <citation type="journal article" date="2015" name="Data Brief">
        <title>Shoot transcriptome of the giant reed, Arundo donax.</title>
        <authorList>
            <person name="Barrero R.A."/>
            <person name="Guerrero F.D."/>
            <person name="Moolhuijzen P."/>
            <person name="Goolsby J.A."/>
            <person name="Tidwell J."/>
            <person name="Bellgard S.E."/>
            <person name="Bellgard M.I."/>
        </authorList>
    </citation>
    <scope>NUCLEOTIDE SEQUENCE</scope>
    <source>
        <tissue evidence="1">Shoot tissue taken approximately 20 cm above the soil surface</tissue>
    </source>
</reference>
<dbReference type="EMBL" id="GBRH01184655">
    <property type="protein sequence ID" value="JAE13241.1"/>
    <property type="molecule type" value="Transcribed_RNA"/>
</dbReference>
<organism evidence="1">
    <name type="scientific">Arundo donax</name>
    <name type="common">Giant reed</name>
    <name type="synonym">Donax arundinaceus</name>
    <dbReference type="NCBI Taxonomy" id="35708"/>
    <lineage>
        <taxon>Eukaryota</taxon>
        <taxon>Viridiplantae</taxon>
        <taxon>Streptophyta</taxon>
        <taxon>Embryophyta</taxon>
        <taxon>Tracheophyta</taxon>
        <taxon>Spermatophyta</taxon>
        <taxon>Magnoliopsida</taxon>
        <taxon>Liliopsida</taxon>
        <taxon>Poales</taxon>
        <taxon>Poaceae</taxon>
        <taxon>PACMAD clade</taxon>
        <taxon>Arundinoideae</taxon>
        <taxon>Arundineae</taxon>
        <taxon>Arundo</taxon>
    </lineage>
</organism>
<dbReference type="AlphaFoldDB" id="A0A0A9FSE3"/>
<sequence length="44" mass="5284">MDPLRFLWELTWPHPIRPCLAFQPRGVREKQRNGISLQDKVPWA</sequence>
<name>A0A0A9FSE3_ARUDO</name>
<accession>A0A0A9FSE3</accession>
<reference evidence="1" key="1">
    <citation type="submission" date="2014-09" db="EMBL/GenBank/DDBJ databases">
        <authorList>
            <person name="Magalhaes I.L.F."/>
            <person name="Oliveira U."/>
            <person name="Santos F.R."/>
            <person name="Vidigal T.H.D.A."/>
            <person name="Brescovit A.D."/>
            <person name="Santos A.J."/>
        </authorList>
    </citation>
    <scope>NUCLEOTIDE SEQUENCE</scope>
    <source>
        <tissue evidence="1">Shoot tissue taken approximately 20 cm above the soil surface</tissue>
    </source>
</reference>
<evidence type="ECO:0000313" key="1">
    <source>
        <dbReference type="EMBL" id="JAE13241.1"/>
    </source>
</evidence>
<protein>
    <submittedName>
        <fullName evidence="1">Uncharacterized protein</fullName>
    </submittedName>
</protein>